<accession>A0ABT8HV14</accession>
<organism evidence="3 4">
    <name type="scientific">Fictibacillus fluitans</name>
    <dbReference type="NCBI Taxonomy" id="3058422"/>
    <lineage>
        <taxon>Bacteria</taxon>
        <taxon>Bacillati</taxon>
        <taxon>Bacillota</taxon>
        <taxon>Bacilli</taxon>
        <taxon>Bacillales</taxon>
        <taxon>Fictibacillaceae</taxon>
        <taxon>Fictibacillus</taxon>
    </lineage>
</organism>
<dbReference type="Pfam" id="PF01569">
    <property type="entry name" value="PAP2"/>
    <property type="match status" value="1"/>
</dbReference>
<dbReference type="PANTHER" id="PTHR14969:SF13">
    <property type="entry name" value="AT30094P"/>
    <property type="match status" value="1"/>
</dbReference>
<sequence length="188" mass="21218">MDFTQFNNETFRSINQLADSWSALNPFMVFMAEYMLYILGMVLIGYVLTRSKRNRIMVGFAIVSCLVAEIFGRLAGLFYSHHQPFSVLPDANQLIDHAIDNSFPSDHSIIFFSVCTVLLLFKRKTGAIWMFIACLVAISRVWVGVHYPVDVVTGGLFGIFSAVLVVKTMSGMPFARMDYSKEGVKRFS</sequence>
<dbReference type="Proteomes" id="UP001172721">
    <property type="component" value="Unassembled WGS sequence"/>
</dbReference>
<dbReference type="EMBL" id="JAUHTR010000003">
    <property type="protein sequence ID" value="MDN4524611.1"/>
    <property type="molecule type" value="Genomic_DNA"/>
</dbReference>
<evidence type="ECO:0000313" key="4">
    <source>
        <dbReference type="Proteomes" id="UP001172721"/>
    </source>
</evidence>
<comment type="caution">
    <text evidence="3">The sequence shown here is derived from an EMBL/GenBank/DDBJ whole genome shotgun (WGS) entry which is preliminary data.</text>
</comment>
<evidence type="ECO:0000259" key="2">
    <source>
        <dbReference type="SMART" id="SM00014"/>
    </source>
</evidence>
<dbReference type="Gene3D" id="1.20.144.10">
    <property type="entry name" value="Phosphatidic acid phosphatase type 2/haloperoxidase"/>
    <property type="match status" value="1"/>
</dbReference>
<keyword evidence="1" id="KW-0472">Membrane</keyword>
<evidence type="ECO:0000313" key="3">
    <source>
        <dbReference type="EMBL" id="MDN4524611.1"/>
    </source>
</evidence>
<dbReference type="CDD" id="cd03385">
    <property type="entry name" value="PAP2_BcrC_like"/>
    <property type="match status" value="1"/>
</dbReference>
<dbReference type="RefSeq" id="WP_301165651.1">
    <property type="nucleotide sequence ID" value="NZ_JAUHTR010000003.1"/>
</dbReference>
<feature type="transmembrane region" description="Helical" evidence="1">
    <location>
        <begin position="155"/>
        <end position="175"/>
    </location>
</feature>
<dbReference type="InterPro" id="IPR036938">
    <property type="entry name" value="PAP2/HPO_sf"/>
</dbReference>
<protein>
    <submittedName>
        <fullName evidence="3">Undecaprenyl-diphosphatase</fullName>
    </submittedName>
</protein>
<dbReference type="SUPFAM" id="SSF48317">
    <property type="entry name" value="Acid phosphatase/Vanadium-dependent haloperoxidase"/>
    <property type="match status" value="1"/>
</dbReference>
<dbReference type="InterPro" id="IPR033879">
    <property type="entry name" value="UPP_Pase"/>
</dbReference>
<feature type="domain" description="Phosphatidic acid phosphatase type 2/haloperoxidase" evidence="2">
    <location>
        <begin position="43"/>
        <end position="166"/>
    </location>
</feature>
<keyword evidence="4" id="KW-1185">Reference proteome</keyword>
<evidence type="ECO:0000256" key="1">
    <source>
        <dbReference type="SAM" id="Phobius"/>
    </source>
</evidence>
<dbReference type="SMART" id="SM00014">
    <property type="entry name" value="acidPPc"/>
    <property type="match status" value="1"/>
</dbReference>
<proteinExistence type="predicted"/>
<feature type="transmembrane region" description="Helical" evidence="1">
    <location>
        <begin position="128"/>
        <end position="149"/>
    </location>
</feature>
<feature type="transmembrane region" description="Helical" evidence="1">
    <location>
        <begin position="103"/>
        <end position="121"/>
    </location>
</feature>
<keyword evidence="1" id="KW-0812">Transmembrane</keyword>
<keyword evidence="1" id="KW-1133">Transmembrane helix</keyword>
<gene>
    <name evidence="3" type="ORF">QYB97_09000</name>
</gene>
<reference evidence="3" key="1">
    <citation type="submission" date="2023-07" db="EMBL/GenBank/DDBJ databases">
        <title>Fictibacillus sp. isolated from freshwater pond.</title>
        <authorList>
            <person name="Kirdat K."/>
            <person name="Bhat A."/>
            <person name="Mourya A."/>
            <person name="Yadav A."/>
        </authorList>
    </citation>
    <scope>NUCLEOTIDE SEQUENCE</scope>
    <source>
        <strain evidence="3">NE201</strain>
    </source>
</reference>
<feature type="transmembrane region" description="Helical" evidence="1">
    <location>
        <begin position="56"/>
        <end position="79"/>
    </location>
</feature>
<name>A0ABT8HV14_9BACL</name>
<feature type="transmembrane region" description="Helical" evidence="1">
    <location>
        <begin position="27"/>
        <end position="49"/>
    </location>
</feature>
<dbReference type="InterPro" id="IPR000326">
    <property type="entry name" value="PAP2/HPO"/>
</dbReference>
<dbReference type="PANTHER" id="PTHR14969">
    <property type="entry name" value="SPHINGOSINE-1-PHOSPHATE PHOSPHOHYDROLASE"/>
    <property type="match status" value="1"/>
</dbReference>